<dbReference type="Proteomes" id="UP000000305">
    <property type="component" value="Unassembled WGS sequence"/>
</dbReference>
<dbReference type="PhylomeDB" id="E9G8S4"/>
<keyword evidence="3" id="KW-1185">Reference proteome</keyword>
<accession>E9G8S4</accession>
<dbReference type="HOGENOM" id="CLU_097676_0_0_1"/>
<protein>
    <recommendedName>
        <fullName evidence="4">Ig-like domain-containing protein</fullName>
    </recommendedName>
</protein>
<evidence type="ECO:0008006" key="4">
    <source>
        <dbReference type="Google" id="ProtNLM"/>
    </source>
</evidence>
<proteinExistence type="predicted"/>
<sequence>MAFPTSLFLVATVCCLTIVNAAGETLRPLPSDANNRQQFNQQMFMVAPPHLGYNQYHPYGGQAMMQPSAGGFYPYYPFAAGWRYPSVDQGGFTKLELSDRAARDPIIIGPAAAECASGTIEADGIGPCVKTSGAKRGSISIKLPIADQTAVVAIVRSSTSRITLRCSEMNAVAAFTQTGKIADKSVVRTETGVMQLVVTSTGDNGVMKCTW</sequence>
<dbReference type="InParanoid" id="E9G8S4"/>
<dbReference type="AlphaFoldDB" id="E9G8S4"/>
<keyword evidence="1" id="KW-0732">Signal</keyword>
<gene>
    <name evidence="2" type="ORF">DAPPUDRAFT_99924</name>
</gene>
<dbReference type="OrthoDB" id="6356432at2759"/>
<evidence type="ECO:0000256" key="1">
    <source>
        <dbReference type="SAM" id="SignalP"/>
    </source>
</evidence>
<name>E9G8S4_DAPPU</name>
<organism evidence="2 3">
    <name type="scientific">Daphnia pulex</name>
    <name type="common">Water flea</name>
    <dbReference type="NCBI Taxonomy" id="6669"/>
    <lineage>
        <taxon>Eukaryota</taxon>
        <taxon>Metazoa</taxon>
        <taxon>Ecdysozoa</taxon>
        <taxon>Arthropoda</taxon>
        <taxon>Crustacea</taxon>
        <taxon>Branchiopoda</taxon>
        <taxon>Diplostraca</taxon>
        <taxon>Cladocera</taxon>
        <taxon>Anomopoda</taxon>
        <taxon>Daphniidae</taxon>
        <taxon>Daphnia</taxon>
    </lineage>
</organism>
<reference evidence="2 3" key="1">
    <citation type="journal article" date="2011" name="Science">
        <title>The ecoresponsive genome of Daphnia pulex.</title>
        <authorList>
            <person name="Colbourne J.K."/>
            <person name="Pfrender M.E."/>
            <person name="Gilbert D."/>
            <person name="Thomas W.K."/>
            <person name="Tucker A."/>
            <person name="Oakley T.H."/>
            <person name="Tokishita S."/>
            <person name="Aerts A."/>
            <person name="Arnold G.J."/>
            <person name="Basu M.K."/>
            <person name="Bauer D.J."/>
            <person name="Caceres C.E."/>
            <person name="Carmel L."/>
            <person name="Casola C."/>
            <person name="Choi J.H."/>
            <person name="Detter J.C."/>
            <person name="Dong Q."/>
            <person name="Dusheyko S."/>
            <person name="Eads B.D."/>
            <person name="Frohlich T."/>
            <person name="Geiler-Samerotte K.A."/>
            <person name="Gerlach D."/>
            <person name="Hatcher P."/>
            <person name="Jogdeo S."/>
            <person name="Krijgsveld J."/>
            <person name="Kriventseva E.V."/>
            <person name="Kultz D."/>
            <person name="Laforsch C."/>
            <person name="Lindquist E."/>
            <person name="Lopez J."/>
            <person name="Manak J.R."/>
            <person name="Muller J."/>
            <person name="Pangilinan J."/>
            <person name="Patwardhan R.P."/>
            <person name="Pitluck S."/>
            <person name="Pritham E.J."/>
            <person name="Rechtsteiner A."/>
            <person name="Rho M."/>
            <person name="Rogozin I.B."/>
            <person name="Sakarya O."/>
            <person name="Salamov A."/>
            <person name="Schaack S."/>
            <person name="Shapiro H."/>
            <person name="Shiga Y."/>
            <person name="Skalitzky C."/>
            <person name="Smith Z."/>
            <person name="Souvorov A."/>
            <person name="Sung W."/>
            <person name="Tang Z."/>
            <person name="Tsuchiya D."/>
            <person name="Tu H."/>
            <person name="Vos H."/>
            <person name="Wang M."/>
            <person name="Wolf Y.I."/>
            <person name="Yamagata H."/>
            <person name="Yamada T."/>
            <person name="Ye Y."/>
            <person name="Shaw J.R."/>
            <person name="Andrews J."/>
            <person name="Crease T.J."/>
            <person name="Tang H."/>
            <person name="Lucas S.M."/>
            <person name="Robertson H.M."/>
            <person name="Bork P."/>
            <person name="Koonin E.V."/>
            <person name="Zdobnov E.M."/>
            <person name="Grigoriev I.V."/>
            <person name="Lynch M."/>
            <person name="Boore J.L."/>
        </authorList>
    </citation>
    <scope>NUCLEOTIDE SEQUENCE [LARGE SCALE GENOMIC DNA]</scope>
</reference>
<evidence type="ECO:0000313" key="3">
    <source>
        <dbReference type="Proteomes" id="UP000000305"/>
    </source>
</evidence>
<feature type="signal peptide" evidence="1">
    <location>
        <begin position="1"/>
        <end position="21"/>
    </location>
</feature>
<feature type="chain" id="PRO_5003240715" description="Ig-like domain-containing protein" evidence="1">
    <location>
        <begin position="22"/>
        <end position="211"/>
    </location>
</feature>
<dbReference type="KEGG" id="dpx:DAPPUDRAFT_99924"/>
<evidence type="ECO:0000313" key="2">
    <source>
        <dbReference type="EMBL" id="EFX84217.1"/>
    </source>
</evidence>
<dbReference type="EMBL" id="GL732535">
    <property type="protein sequence ID" value="EFX84217.1"/>
    <property type="molecule type" value="Genomic_DNA"/>
</dbReference>